<evidence type="ECO:0000256" key="1">
    <source>
        <dbReference type="ARBA" id="ARBA00001971"/>
    </source>
</evidence>
<keyword evidence="5 10" id="KW-0349">Heme</keyword>
<sequence>MARARTPTAASPRTQPSTDRKPAKAKPAGSAGRPAGPDPEFDAPRGNGGEYQQQAGGERPRLTTNQGVVIADNQNSLRQGPRGPALLEDFILREKIMHFDHERIPERIVHARGSAAHGYFELTRSLAEYTRAKLFTEVGERTPVFTRFSTVAGSKGSIDTPRDVRGFAVKFYTKEGNYDLVGNNVPVFFIQDAIKFPDLVHAFKPEPDRGFPQATNAHDTLWDFISLTPESMHMIMWAMSDRTIPRSLRMMEGFGVHSFRFLDHEGHSTFVKFHWRPKLGVQSTVWDEAMKLQAADNDYHRRDLFESIQAGDFPEWEFAVQLFTEEEAEAFPFDHLDPTKIVPESLVPLQVVGRMVLDRWPDNFFAETEQVAFCPANLVPGIDFSNDPLLQGRLFSYLDTQLIRLGGPNFHQIPVNQPKCPFANQQRDGHMQTQVPRGRVNYEPSSLQEDSPRADAATGFHSHASVDDGAKGRIRPESFADHFSQARMFFRSLEAPEQAHLASALVFELSKVETPKVRERLVGQLRNVDGSLAERVADGLGMDMLPPGVPAAMPAQDMPPAPEVRIIGRMKDTLEGRRIGILIDEGSDAATLKALRKAAESAGATVKVVAPKLGGATLSDGRKQAADGQLAGTPSQVFDAVAVLLSEAAGRKLAKESAAVDFVANAWTHLKAIASDDGALPLLKAGHVGRDAGIVDAADARAFIAAAKTRQWAREPKLRSLA</sequence>
<dbReference type="InterPro" id="IPR018028">
    <property type="entry name" value="Catalase"/>
</dbReference>
<dbReference type="PANTHER" id="PTHR42821:SF1">
    <property type="entry name" value="CATALASE-B"/>
    <property type="match status" value="1"/>
</dbReference>
<dbReference type="InterPro" id="IPR024712">
    <property type="entry name" value="Catalase_clade2"/>
</dbReference>
<evidence type="ECO:0000256" key="11">
    <source>
        <dbReference type="PIRSR" id="PIRSR038927-1"/>
    </source>
</evidence>
<evidence type="ECO:0000256" key="10">
    <source>
        <dbReference type="PIRNR" id="PIRNR038927"/>
    </source>
</evidence>
<feature type="binding site" evidence="13">
    <location>
        <position position="107"/>
    </location>
    <ligand>
        <name>heme</name>
        <dbReference type="ChEBI" id="CHEBI:30413"/>
    </ligand>
</feature>
<evidence type="ECO:0000256" key="15">
    <source>
        <dbReference type="SAM" id="MobiDB-lite"/>
    </source>
</evidence>
<evidence type="ECO:0000259" key="16">
    <source>
        <dbReference type="SMART" id="SM01060"/>
    </source>
</evidence>
<evidence type="ECO:0000256" key="7">
    <source>
        <dbReference type="ARBA" id="ARBA00023002"/>
    </source>
</evidence>
<feature type="region of interest" description="Disordered" evidence="15">
    <location>
        <begin position="442"/>
        <end position="473"/>
    </location>
</feature>
<dbReference type="GO" id="GO:0005829">
    <property type="term" value="C:cytosol"/>
    <property type="evidence" value="ECO:0007669"/>
    <property type="project" value="TreeGrafter"/>
</dbReference>
<keyword evidence="7 10" id="KW-0560">Oxidoreductase</keyword>
<dbReference type="Pfam" id="PF00199">
    <property type="entry name" value="Catalase"/>
    <property type="match status" value="1"/>
</dbReference>
<name>A0A518N294_9GAMM</name>
<evidence type="ECO:0000256" key="6">
    <source>
        <dbReference type="ARBA" id="ARBA00022723"/>
    </source>
</evidence>
<feature type="active site" evidence="11">
    <location>
        <position position="183"/>
    </location>
</feature>
<evidence type="ECO:0000256" key="13">
    <source>
        <dbReference type="PIRSR" id="PIRSR038927-3"/>
    </source>
</evidence>
<feature type="region of interest" description="Disordered" evidence="15">
    <location>
        <begin position="1"/>
        <end position="65"/>
    </location>
</feature>
<evidence type="ECO:0000256" key="2">
    <source>
        <dbReference type="ARBA" id="ARBA00010660"/>
    </source>
</evidence>
<comment type="catalytic activity">
    <reaction evidence="10 14">
        <text>2 H2O2 = O2 + 2 H2O</text>
        <dbReference type="Rhea" id="RHEA:20309"/>
        <dbReference type="ChEBI" id="CHEBI:15377"/>
        <dbReference type="ChEBI" id="CHEBI:15379"/>
        <dbReference type="ChEBI" id="CHEBI:16240"/>
        <dbReference type="EC" id="1.11.1.6"/>
    </reaction>
</comment>
<dbReference type="AlphaFoldDB" id="A0A518N294"/>
<feature type="active site" evidence="11">
    <location>
        <position position="110"/>
    </location>
</feature>
<feature type="binding site" evidence="13">
    <location>
        <position position="196"/>
    </location>
    <ligand>
        <name>heme</name>
        <dbReference type="ChEBI" id="CHEBI:30413"/>
    </ligand>
</feature>
<dbReference type="FunFam" id="2.40.180.10:FF:000003">
    <property type="entry name" value="Catalase"/>
    <property type="match status" value="1"/>
</dbReference>
<dbReference type="Gene3D" id="1.20.1370.20">
    <property type="match status" value="1"/>
</dbReference>
<dbReference type="PANTHER" id="PTHR42821">
    <property type="entry name" value="CATALASE"/>
    <property type="match status" value="1"/>
</dbReference>
<dbReference type="GO" id="GO:0006979">
    <property type="term" value="P:response to oxidative stress"/>
    <property type="evidence" value="ECO:0007669"/>
    <property type="project" value="InterPro"/>
</dbReference>
<keyword evidence="6 10" id="KW-0479">Metal-binding</keyword>
<gene>
    <name evidence="17" type="ORF">FPZ22_03170</name>
</gene>
<comment type="function">
    <text evidence="10">Decomposes hydrogen peroxide into water and oxygen; serves to protect cells from the toxic effects of hydrogen peroxide.</text>
</comment>
<organism evidence="17 18">
    <name type="scientific">Luteimonas granuli</name>
    <dbReference type="NCBI Taxonomy" id="1176533"/>
    <lineage>
        <taxon>Bacteria</taxon>
        <taxon>Pseudomonadati</taxon>
        <taxon>Pseudomonadota</taxon>
        <taxon>Gammaproteobacteria</taxon>
        <taxon>Lysobacterales</taxon>
        <taxon>Lysobacteraceae</taxon>
        <taxon>Luteimonas</taxon>
    </lineage>
</organism>
<dbReference type="InterPro" id="IPR002226">
    <property type="entry name" value="Catalase_haem_BS"/>
</dbReference>
<dbReference type="PROSITE" id="PS00437">
    <property type="entry name" value="CATALASE_1"/>
    <property type="match status" value="1"/>
</dbReference>
<feature type="domain" description="Catalase core" evidence="16">
    <location>
        <begin position="63"/>
        <end position="451"/>
    </location>
</feature>
<reference evidence="17 18" key="1">
    <citation type="submission" date="2019-07" db="EMBL/GenBank/DDBJ databases">
        <title>Full genome sequence of Luteimonas sp. Gr-4.</title>
        <authorList>
            <person name="Im W.-T."/>
        </authorList>
    </citation>
    <scope>NUCLEOTIDE SEQUENCE [LARGE SCALE GENOMIC DNA]</scope>
    <source>
        <strain evidence="17 18">Gr-4</strain>
    </source>
</reference>
<evidence type="ECO:0000313" key="17">
    <source>
        <dbReference type="EMBL" id="QDW66017.1"/>
    </source>
</evidence>
<dbReference type="SUPFAM" id="SSF56634">
    <property type="entry name" value="Heme-dependent catalase-like"/>
    <property type="match status" value="1"/>
</dbReference>
<dbReference type="InterPro" id="IPR020835">
    <property type="entry name" value="Catalase_sf"/>
</dbReference>
<dbReference type="InterPro" id="IPR043156">
    <property type="entry name" value="Catalase_clade2_helical"/>
</dbReference>
<evidence type="ECO:0000256" key="5">
    <source>
        <dbReference type="ARBA" id="ARBA00022617"/>
    </source>
</evidence>
<dbReference type="InterPro" id="IPR011614">
    <property type="entry name" value="Catalase_core"/>
</dbReference>
<comment type="cofactor">
    <cofactor evidence="1 10 12">
        <name>heme</name>
        <dbReference type="ChEBI" id="CHEBI:30413"/>
    </cofactor>
</comment>
<dbReference type="EC" id="1.11.1.6" evidence="3 10"/>
<protein>
    <recommendedName>
        <fullName evidence="3 10">Catalase</fullName>
        <ecNumber evidence="3 10">1.11.1.6</ecNumber>
    </recommendedName>
</protein>
<dbReference type="Gene3D" id="3.40.50.880">
    <property type="match status" value="1"/>
</dbReference>
<evidence type="ECO:0000256" key="3">
    <source>
        <dbReference type="ARBA" id="ARBA00012314"/>
    </source>
</evidence>
<dbReference type="InterPro" id="IPR041399">
    <property type="entry name" value="Catalase_large_C"/>
</dbReference>
<feature type="binding site" evidence="13">
    <location>
        <position position="147"/>
    </location>
    <ligand>
        <name>heme</name>
        <dbReference type="ChEBI" id="CHEBI:30413"/>
    </ligand>
</feature>
<dbReference type="PRINTS" id="PR00067">
    <property type="entry name" value="CATALASE"/>
</dbReference>
<dbReference type="PROSITE" id="PS00438">
    <property type="entry name" value="CATALASE_2"/>
    <property type="match status" value="1"/>
</dbReference>
<keyword evidence="4 10" id="KW-0575">Peroxidase</keyword>
<dbReference type="SMART" id="SM01060">
    <property type="entry name" value="Catalase"/>
    <property type="match status" value="1"/>
</dbReference>
<dbReference type="GO" id="GO:0042744">
    <property type="term" value="P:hydrogen peroxide catabolic process"/>
    <property type="evidence" value="ECO:0007669"/>
    <property type="project" value="UniProtKB-UniRule"/>
</dbReference>
<dbReference type="InterPro" id="IPR029062">
    <property type="entry name" value="Class_I_gatase-like"/>
</dbReference>
<dbReference type="GO" id="GO:0046872">
    <property type="term" value="F:metal ion binding"/>
    <property type="evidence" value="ECO:0007669"/>
    <property type="project" value="UniProtKB-KW"/>
</dbReference>
<dbReference type="Pfam" id="PF06628">
    <property type="entry name" value="Catalase-rel"/>
    <property type="match status" value="1"/>
</dbReference>
<dbReference type="InterPro" id="IPR010582">
    <property type="entry name" value="Catalase_immune_responsive"/>
</dbReference>
<dbReference type="KEGG" id="lug:FPZ22_03170"/>
<evidence type="ECO:0000256" key="8">
    <source>
        <dbReference type="ARBA" id="ARBA00023004"/>
    </source>
</evidence>
<feature type="compositionally biased region" description="Low complexity" evidence="15">
    <location>
        <begin position="25"/>
        <end position="35"/>
    </location>
</feature>
<feature type="binding site" evidence="13">
    <location>
        <position position="404"/>
    </location>
    <ligand>
        <name>heme</name>
        <dbReference type="ChEBI" id="CHEBI:30413"/>
    </ligand>
</feature>
<accession>A0A518N294</accession>
<dbReference type="GO" id="GO:0020037">
    <property type="term" value="F:heme binding"/>
    <property type="evidence" value="ECO:0007669"/>
    <property type="project" value="UniProtKB-UniRule"/>
</dbReference>
<dbReference type="Gene3D" id="2.40.180.10">
    <property type="entry name" value="Catalase core domain"/>
    <property type="match status" value="1"/>
</dbReference>
<dbReference type="PIRSF" id="PIRSF038927">
    <property type="entry name" value="Catalase_clade2"/>
    <property type="match status" value="1"/>
</dbReference>
<dbReference type="EMBL" id="CP042218">
    <property type="protein sequence ID" value="QDW66017.1"/>
    <property type="molecule type" value="Genomic_DNA"/>
</dbReference>
<dbReference type="CDD" id="cd03132">
    <property type="entry name" value="GATase1_catalase"/>
    <property type="match status" value="1"/>
</dbReference>
<feature type="compositionally biased region" description="Low complexity" evidence="15">
    <location>
        <begin position="1"/>
        <end position="17"/>
    </location>
</feature>
<keyword evidence="18" id="KW-1185">Reference proteome</keyword>
<dbReference type="SUPFAM" id="SSF52317">
    <property type="entry name" value="Class I glutamine amidotransferase-like"/>
    <property type="match status" value="1"/>
</dbReference>
<dbReference type="GO" id="GO:0004096">
    <property type="term" value="F:catalase activity"/>
    <property type="evidence" value="ECO:0007669"/>
    <property type="project" value="UniProtKB-UniRule"/>
</dbReference>
<keyword evidence="8 10" id="KW-0408">Iron</keyword>
<evidence type="ECO:0000256" key="12">
    <source>
        <dbReference type="PIRSR" id="PIRSR038927-2"/>
    </source>
</evidence>
<proteinExistence type="inferred from homology"/>
<comment type="similarity">
    <text evidence="2">Belongs to the catalase family. HPII subfamily.</text>
</comment>
<dbReference type="InterPro" id="IPR024708">
    <property type="entry name" value="Catalase_AS"/>
</dbReference>
<evidence type="ECO:0000256" key="9">
    <source>
        <dbReference type="ARBA" id="ARBA00023324"/>
    </source>
</evidence>
<dbReference type="Proteomes" id="UP000316584">
    <property type="component" value="Chromosome"/>
</dbReference>
<feature type="compositionally biased region" description="Basic and acidic residues" evidence="15">
    <location>
        <begin position="464"/>
        <end position="473"/>
    </location>
</feature>
<evidence type="ECO:0000256" key="4">
    <source>
        <dbReference type="ARBA" id="ARBA00022559"/>
    </source>
</evidence>
<evidence type="ECO:0000256" key="14">
    <source>
        <dbReference type="RuleBase" id="RU000498"/>
    </source>
</evidence>
<evidence type="ECO:0000313" key="18">
    <source>
        <dbReference type="Proteomes" id="UP000316584"/>
    </source>
</evidence>
<dbReference type="OrthoDB" id="9761719at2"/>
<dbReference type="Pfam" id="PF18011">
    <property type="entry name" value="Catalase_C"/>
    <property type="match status" value="1"/>
</dbReference>
<feature type="binding site" description="axial binding residue" evidence="12">
    <location>
        <position position="397"/>
    </location>
    <ligand>
        <name>heme</name>
        <dbReference type="ChEBI" id="CHEBI:30413"/>
    </ligand>
    <ligandPart>
        <name>Fe</name>
        <dbReference type="ChEBI" id="CHEBI:18248"/>
    </ligandPart>
</feature>
<keyword evidence="9 10" id="KW-0376">Hydrogen peroxide</keyword>
<dbReference type="RefSeq" id="WP_144890231.1">
    <property type="nucleotide sequence ID" value="NZ_CP042218.1"/>
</dbReference>
<dbReference type="PROSITE" id="PS51402">
    <property type="entry name" value="CATALASE_3"/>
    <property type="match status" value="1"/>
</dbReference>
<feature type="binding site" evidence="13">
    <location>
        <position position="393"/>
    </location>
    <ligand>
        <name>heme</name>
        <dbReference type="ChEBI" id="CHEBI:30413"/>
    </ligand>
</feature>